<gene>
    <name evidence="1" type="ORF">CORC01_04272</name>
</gene>
<feature type="non-terminal residue" evidence="1">
    <location>
        <position position="1"/>
    </location>
</feature>
<accession>A0A1G4BGF7</accession>
<evidence type="ECO:0000313" key="1">
    <source>
        <dbReference type="EMBL" id="OHF00522.1"/>
    </source>
</evidence>
<organism evidence="1 2">
    <name type="scientific">Colletotrichum orchidophilum</name>
    <dbReference type="NCBI Taxonomy" id="1209926"/>
    <lineage>
        <taxon>Eukaryota</taxon>
        <taxon>Fungi</taxon>
        <taxon>Dikarya</taxon>
        <taxon>Ascomycota</taxon>
        <taxon>Pezizomycotina</taxon>
        <taxon>Sordariomycetes</taxon>
        <taxon>Hypocreomycetidae</taxon>
        <taxon>Glomerellales</taxon>
        <taxon>Glomerellaceae</taxon>
        <taxon>Colletotrichum</taxon>
    </lineage>
</organism>
<keyword evidence="2" id="KW-1185">Reference proteome</keyword>
<proteinExistence type="predicted"/>
<dbReference type="AlphaFoldDB" id="A0A1G4BGF7"/>
<dbReference type="GeneID" id="34557430"/>
<dbReference type="RefSeq" id="XP_022477665.1">
    <property type="nucleotide sequence ID" value="XM_022615920.1"/>
</dbReference>
<sequence>LEDSVKDCDSPATAAQDSIGIAYDGTPCHRVSLEQLAMVIQDDYQSASISAGLRRLRILARFQLLSETPSLLAYNSQLSNGLVPLYSHCRKRLELSNEPLCNDR</sequence>
<dbReference type="EMBL" id="MJBS01000027">
    <property type="protein sequence ID" value="OHF00522.1"/>
    <property type="molecule type" value="Genomic_DNA"/>
</dbReference>
<comment type="caution">
    <text evidence="1">The sequence shown here is derived from an EMBL/GenBank/DDBJ whole genome shotgun (WGS) entry which is preliminary data.</text>
</comment>
<dbReference type="Proteomes" id="UP000176998">
    <property type="component" value="Unassembled WGS sequence"/>
</dbReference>
<dbReference type="OrthoDB" id="10505241at2759"/>
<reference evidence="1 2" key="1">
    <citation type="submission" date="2016-09" db="EMBL/GenBank/DDBJ databases">
        <authorList>
            <person name="Capua I."/>
            <person name="De Benedictis P."/>
            <person name="Joannis T."/>
            <person name="Lombin L.H."/>
            <person name="Cattoli G."/>
        </authorList>
    </citation>
    <scope>NUCLEOTIDE SEQUENCE [LARGE SCALE GENOMIC DNA]</scope>
    <source>
        <strain evidence="1 2">IMI 309357</strain>
    </source>
</reference>
<protein>
    <submittedName>
        <fullName evidence="1">Uncharacterized protein</fullName>
    </submittedName>
</protein>
<evidence type="ECO:0000313" key="2">
    <source>
        <dbReference type="Proteomes" id="UP000176998"/>
    </source>
</evidence>
<name>A0A1G4BGF7_9PEZI</name>